<dbReference type="EMBL" id="CCFA01003743">
    <property type="protein sequence ID" value="CDS01291.1"/>
    <property type="molecule type" value="Genomic_DNA"/>
</dbReference>
<dbReference type="AlphaFoldDB" id="A0A0F7RW80"/>
<accession>A0A0F7RW80</accession>
<proteinExistence type="predicted"/>
<gene>
    <name evidence="1" type="primary">SSCI63000.1</name>
</gene>
<dbReference type="Proteomes" id="UP000242770">
    <property type="component" value="Unassembled WGS sequence"/>
</dbReference>
<sequence length="33" mass="3728">MCADILILSPWNTFRNDQDWAAARAGAVYPITF</sequence>
<reference evidence="2" key="1">
    <citation type="submission" date="2014-06" db="EMBL/GenBank/DDBJ databases">
        <authorList>
            <person name="Berkman P.J."/>
        </authorList>
    </citation>
    <scope>NUCLEOTIDE SEQUENCE [LARGE SCALE GENOMIC DNA]</scope>
</reference>
<name>A0A0F7RW80_9BASI</name>
<evidence type="ECO:0000313" key="2">
    <source>
        <dbReference type="Proteomes" id="UP000242770"/>
    </source>
</evidence>
<organism evidence="1 2">
    <name type="scientific">Sporisorium scitamineum</name>
    <dbReference type="NCBI Taxonomy" id="49012"/>
    <lineage>
        <taxon>Eukaryota</taxon>
        <taxon>Fungi</taxon>
        <taxon>Dikarya</taxon>
        <taxon>Basidiomycota</taxon>
        <taxon>Ustilaginomycotina</taxon>
        <taxon>Ustilaginomycetes</taxon>
        <taxon>Ustilaginales</taxon>
        <taxon>Ustilaginaceae</taxon>
        <taxon>Sporisorium</taxon>
    </lineage>
</organism>
<keyword evidence="2" id="KW-1185">Reference proteome</keyword>
<evidence type="ECO:0000313" key="1">
    <source>
        <dbReference type="EMBL" id="CDS01291.1"/>
    </source>
</evidence>
<protein>
    <submittedName>
        <fullName evidence="1">Uncharacterized protein</fullName>
    </submittedName>
</protein>